<dbReference type="EMBL" id="UINC01034439">
    <property type="protein sequence ID" value="SVB25276.1"/>
    <property type="molecule type" value="Genomic_DNA"/>
</dbReference>
<reference evidence="4" key="1">
    <citation type="submission" date="2018-05" db="EMBL/GenBank/DDBJ databases">
        <authorList>
            <person name="Lanie J.A."/>
            <person name="Ng W.-L."/>
            <person name="Kazmierczak K.M."/>
            <person name="Andrzejewski T.M."/>
            <person name="Davidsen T.M."/>
            <person name="Wayne K.J."/>
            <person name="Tettelin H."/>
            <person name="Glass J.I."/>
            <person name="Rusch D."/>
            <person name="Podicherti R."/>
            <person name="Tsui H.-C.T."/>
            <person name="Winkler M.E."/>
        </authorList>
    </citation>
    <scope>NUCLEOTIDE SEQUENCE</scope>
</reference>
<keyword evidence="2" id="KW-0560">Oxidoreductase</keyword>
<dbReference type="GO" id="GO:0046872">
    <property type="term" value="F:metal ion binding"/>
    <property type="evidence" value="ECO:0007669"/>
    <property type="project" value="UniProtKB-KW"/>
</dbReference>
<dbReference type="Pfam" id="PF02775">
    <property type="entry name" value="TPP_enzyme_C"/>
    <property type="match status" value="1"/>
</dbReference>
<dbReference type="InterPro" id="IPR011766">
    <property type="entry name" value="TPP_enzyme_TPP-bd"/>
</dbReference>
<evidence type="ECO:0000313" key="4">
    <source>
        <dbReference type="EMBL" id="SVB25276.1"/>
    </source>
</evidence>
<dbReference type="Gene3D" id="3.40.50.970">
    <property type="match status" value="2"/>
</dbReference>
<name>A0A382CGQ6_9ZZZZ</name>
<dbReference type="GO" id="GO:0030976">
    <property type="term" value="F:thiamine pyrophosphate binding"/>
    <property type="evidence" value="ECO:0007669"/>
    <property type="project" value="InterPro"/>
</dbReference>
<keyword evidence="1" id="KW-0479">Metal-binding</keyword>
<dbReference type="CDD" id="cd07034">
    <property type="entry name" value="TPP_PYR_PFOR_IOR-alpha_like"/>
    <property type="match status" value="1"/>
</dbReference>
<dbReference type="PANTHER" id="PTHR43710">
    <property type="entry name" value="2-HYDROXYACYL-COA LYASE"/>
    <property type="match status" value="1"/>
</dbReference>
<organism evidence="4">
    <name type="scientific">marine metagenome</name>
    <dbReference type="NCBI Taxonomy" id="408172"/>
    <lineage>
        <taxon>unclassified sequences</taxon>
        <taxon>metagenomes</taxon>
        <taxon>ecological metagenomes</taxon>
    </lineage>
</organism>
<evidence type="ECO:0000259" key="3">
    <source>
        <dbReference type="Pfam" id="PF02775"/>
    </source>
</evidence>
<feature type="domain" description="Thiamine pyrophosphate enzyme TPP-binding" evidence="3">
    <location>
        <begin position="405"/>
        <end position="461"/>
    </location>
</feature>
<evidence type="ECO:0000256" key="2">
    <source>
        <dbReference type="ARBA" id="ARBA00023002"/>
    </source>
</evidence>
<protein>
    <recommendedName>
        <fullName evidence="3">Thiamine pyrophosphate enzyme TPP-binding domain-containing protein</fullName>
    </recommendedName>
</protein>
<dbReference type="PANTHER" id="PTHR43710:SF6">
    <property type="entry name" value="INDOLEPYRUVATE OXIDOREDUCTASE SUBUNIT IORA"/>
    <property type="match status" value="1"/>
</dbReference>
<sequence length="462" mass="50265">MDLQLVNGENAVAWGAIEAGVSVVTGYPGSPGTGTFNTLAKTAEAYGHHTEWCINERIALDIAAGVSQGGKRAFVCLKSVGMNVALDTLMVLNMTGVHTGLVILLGDDPGAWGSQNEQDTRFIAPMAEIPMLEPSTPKEGREMIKWAFEFSELLRTVVIIRITRSFSLSENLLSPISVPETKLSLSPDREPMRWISGPSNTMENHRQVHHKIQQATKQFSHLPFNKIEGSGSKGILAGGFTYSKLTEALSGTDTSDLSILKLSTLYPLPKDLLTQFLDQCQEILVLEEVDPYLEDAIKTVGYDAGHTPKILGKRTTDVNWEGELFRWHIQQALDAYLPDFSPSQYYTQDEWEKEKPARKSYCAGCPYIEILTILRQVAEDLGQNPFLSADPGCAITAAHLLDTKLCMGSAIGAATGLQKAGIDEPAIAIFGDSAFYHSGLNALVHASATKLNLLTIVLDNGG</sequence>
<feature type="non-terminal residue" evidence="4">
    <location>
        <position position="462"/>
    </location>
</feature>
<evidence type="ECO:0000256" key="1">
    <source>
        <dbReference type="ARBA" id="ARBA00022723"/>
    </source>
</evidence>
<dbReference type="AlphaFoldDB" id="A0A382CGQ6"/>
<dbReference type="InterPro" id="IPR002880">
    <property type="entry name" value="Pyrv_Fd/Flavodoxin_OxRdtase_N"/>
</dbReference>
<gene>
    <name evidence="4" type="ORF">METZ01_LOCUS178130</name>
</gene>
<dbReference type="InterPro" id="IPR029061">
    <property type="entry name" value="THDP-binding"/>
</dbReference>
<dbReference type="InterPro" id="IPR045025">
    <property type="entry name" value="HACL1-like"/>
</dbReference>
<proteinExistence type="predicted"/>
<dbReference type="SUPFAM" id="SSF52518">
    <property type="entry name" value="Thiamin diphosphate-binding fold (THDP-binding)"/>
    <property type="match status" value="2"/>
</dbReference>
<dbReference type="GO" id="GO:0016491">
    <property type="term" value="F:oxidoreductase activity"/>
    <property type="evidence" value="ECO:0007669"/>
    <property type="project" value="UniProtKB-KW"/>
</dbReference>
<dbReference type="FunFam" id="3.40.50.970:FF:000039">
    <property type="entry name" value="Indolepyruvate oxidoreductase subunit IorA"/>
    <property type="match status" value="1"/>
</dbReference>
<accession>A0A382CGQ6</accession>